<dbReference type="SUPFAM" id="SSF81296">
    <property type="entry name" value="E set domains"/>
    <property type="match status" value="2"/>
</dbReference>
<dbReference type="PANTHER" id="PTHR43002">
    <property type="entry name" value="GLYCOGEN DEBRANCHING ENZYME"/>
    <property type="match status" value="1"/>
</dbReference>
<dbReference type="Proteomes" id="UP001188597">
    <property type="component" value="Unassembled WGS sequence"/>
</dbReference>
<keyword evidence="6" id="KW-1185">Reference proteome</keyword>
<name>A0AA88VF52_9ASTE</name>
<dbReference type="InterPro" id="IPR040671">
    <property type="entry name" value="Pullulanase_N2"/>
</dbReference>
<proteinExistence type="inferred from homology"/>
<evidence type="ECO:0000313" key="5">
    <source>
        <dbReference type="EMBL" id="KAK3006114.1"/>
    </source>
</evidence>
<dbReference type="InterPro" id="IPR017853">
    <property type="entry name" value="GH"/>
</dbReference>
<comment type="caution">
    <text evidence="5">The sequence shown here is derived from an EMBL/GenBank/DDBJ whole genome shotgun (WGS) entry which is preliminary data.</text>
</comment>
<protein>
    <recommendedName>
        <fullName evidence="7">Pullulanase</fullName>
    </recommendedName>
</protein>
<dbReference type="CDD" id="cd02860">
    <property type="entry name" value="E_set_Pullulanase"/>
    <property type="match status" value="1"/>
</dbReference>
<accession>A0AA88VF52</accession>
<dbReference type="InterPro" id="IPR013783">
    <property type="entry name" value="Ig-like_fold"/>
</dbReference>
<dbReference type="GO" id="GO:0004553">
    <property type="term" value="F:hydrolase activity, hydrolyzing O-glycosyl compounds"/>
    <property type="evidence" value="ECO:0007669"/>
    <property type="project" value="InterPro"/>
</dbReference>
<evidence type="ECO:0000256" key="2">
    <source>
        <dbReference type="SAM" id="MobiDB-lite"/>
    </source>
</evidence>
<dbReference type="Pfam" id="PF02922">
    <property type="entry name" value="CBM_48"/>
    <property type="match status" value="1"/>
</dbReference>
<dbReference type="Gene3D" id="2.60.40.1130">
    <property type="entry name" value="Rab geranylgeranyltransferase alpha-subunit, insert domain"/>
    <property type="match status" value="1"/>
</dbReference>
<comment type="similarity">
    <text evidence="1">Belongs to the glycosyl hydrolase 13 family.</text>
</comment>
<dbReference type="Pfam" id="PF17967">
    <property type="entry name" value="Pullulanase_N2"/>
    <property type="match status" value="1"/>
</dbReference>
<reference evidence="5" key="1">
    <citation type="submission" date="2022-12" db="EMBL/GenBank/DDBJ databases">
        <title>Draft genome assemblies for two species of Escallonia (Escalloniales).</title>
        <authorList>
            <person name="Chanderbali A."/>
            <person name="Dervinis C."/>
            <person name="Anghel I."/>
            <person name="Soltis D."/>
            <person name="Soltis P."/>
            <person name="Zapata F."/>
        </authorList>
    </citation>
    <scope>NUCLEOTIDE SEQUENCE</scope>
    <source>
        <strain evidence="5">UCBG64.0493</strain>
        <tissue evidence="5">Leaf</tissue>
    </source>
</reference>
<organism evidence="5 6">
    <name type="scientific">Escallonia herrerae</name>
    <dbReference type="NCBI Taxonomy" id="1293975"/>
    <lineage>
        <taxon>Eukaryota</taxon>
        <taxon>Viridiplantae</taxon>
        <taxon>Streptophyta</taxon>
        <taxon>Embryophyta</taxon>
        <taxon>Tracheophyta</taxon>
        <taxon>Spermatophyta</taxon>
        <taxon>Magnoliopsida</taxon>
        <taxon>eudicotyledons</taxon>
        <taxon>Gunneridae</taxon>
        <taxon>Pentapetalae</taxon>
        <taxon>asterids</taxon>
        <taxon>campanulids</taxon>
        <taxon>Escalloniales</taxon>
        <taxon>Escalloniaceae</taxon>
        <taxon>Escallonia</taxon>
    </lineage>
</organism>
<evidence type="ECO:0000256" key="1">
    <source>
        <dbReference type="ARBA" id="ARBA00008061"/>
    </source>
</evidence>
<feature type="domain" description="Pullulanase N2" evidence="4">
    <location>
        <begin position="85"/>
        <end position="197"/>
    </location>
</feature>
<dbReference type="AlphaFoldDB" id="A0AA88VF52"/>
<feature type="region of interest" description="Disordered" evidence="2">
    <location>
        <begin position="16"/>
        <end position="38"/>
    </location>
</feature>
<dbReference type="SUPFAM" id="SSF51445">
    <property type="entry name" value="(Trans)glycosidases"/>
    <property type="match status" value="1"/>
</dbReference>
<evidence type="ECO:0000313" key="6">
    <source>
        <dbReference type="Proteomes" id="UP001188597"/>
    </source>
</evidence>
<dbReference type="GO" id="GO:0005975">
    <property type="term" value="P:carbohydrate metabolic process"/>
    <property type="evidence" value="ECO:0007669"/>
    <property type="project" value="InterPro"/>
</dbReference>
<dbReference type="Gene3D" id="3.20.20.80">
    <property type="entry name" value="Glycosidases"/>
    <property type="match status" value="1"/>
</dbReference>
<dbReference type="InterPro" id="IPR004193">
    <property type="entry name" value="Glyco_hydro_13_N"/>
</dbReference>
<evidence type="ECO:0008006" key="7">
    <source>
        <dbReference type="Google" id="ProtNLM"/>
    </source>
</evidence>
<dbReference type="EMBL" id="JAVXUP010002038">
    <property type="protein sequence ID" value="KAK3006114.1"/>
    <property type="molecule type" value="Genomic_DNA"/>
</dbReference>
<sequence length="550" mass="60922">MSVLLPATTLSTISTPSNSTRILPPIPLNKKQPSSSTRHKLGLNSAVKTWTFTRPTHRCRCCLAMPVEPTTTTSSSQLQDGCLHSRAYWVSKSVIAWNVDMLDGLCYLYASKAAALSFSNSGIQGHDVEIKLDGDDNRLPVNVIDKFPHLQDYNTFKLPPALDAKSLLKCQLVIAVFSSDGKCINATGLQLPGVLDELFSYDGPLGAVFSNDAVSVHLWAPTAQDVQALIYSDPCGVEPIDIVKLEEANGVWTSIGPRSWEGCYYVYEVSVYHPSTLQIEKCIANDPYARGLSADGNRTLLVNLESDGLKPEGWDDLAVEKPDLLSFSEISIYELHVRDFSASDDTVHPDIRGRYLAFTSQDSAGILHLKRLSDAGLTHVHLLPTSQFAGVEDEKYKWKCVDTHVLESLPPDSAEQQAHITAIQNEDGYNWGYNPVLWGVPKGSYASNPIGPSRIVEFRKMVQALNRIGVRVVLDVVYNHVHGSGPFDENSVLDKIVPGYYLRRNTDGFIEHSTCVNNTASEHVMVERLILDDLLSWAVNYKVPFLWRSF</sequence>
<dbReference type="InterPro" id="IPR014756">
    <property type="entry name" value="Ig_E-set"/>
</dbReference>
<feature type="domain" description="Glycoside hydrolase family 13 N-terminal" evidence="3">
    <location>
        <begin position="204"/>
        <end position="289"/>
    </location>
</feature>
<evidence type="ECO:0000259" key="4">
    <source>
        <dbReference type="Pfam" id="PF17967"/>
    </source>
</evidence>
<gene>
    <name evidence="5" type="ORF">RJ639_016482</name>
</gene>
<evidence type="ECO:0000259" key="3">
    <source>
        <dbReference type="Pfam" id="PF02922"/>
    </source>
</evidence>
<dbReference type="Gene3D" id="2.60.40.10">
    <property type="entry name" value="Immunoglobulins"/>
    <property type="match status" value="1"/>
</dbReference>